<keyword evidence="2" id="KW-1133">Transmembrane helix</keyword>
<feature type="compositionally biased region" description="Polar residues" evidence="1">
    <location>
        <begin position="119"/>
        <end position="134"/>
    </location>
</feature>
<name>A0A4E9DK91_GIBZA</name>
<accession>A0A4E9DK91</accession>
<dbReference type="AlphaFoldDB" id="A0A4E9DK91"/>
<proteinExistence type="predicted"/>
<protein>
    <recommendedName>
        <fullName evidence="3">Heterokaryon incompatibility domain-containing protein</fullName>
    </recommendedName>
</protein>
<dbReference type="InterPro" id="IPR052895">
    <property type="entry name" value="HetReg/Transcr_Mod"/>
</dbReference>
<keyword evidence="2" id="KW-0472">Membrane</keyword>
<feature type="domain" description="Heterokaryon incompatibility" evidence="3">
    <location>
        <begin position="263"/>
        <end position="437"/>
    </location>
</feature>
<dbReference type="PANTHER" id="PTHR24148">
    <property type="entry name" value="ANKYRIN REPEAT DOMAIN-CONTAINING PROTEIN 39 HOMOLOG-RELATED"/>
    <property type="match status" value="1"/>
</dbReference>
<dbReference type="PANTHER" id="PTHR24148:SF64">
    <property type="entry name" value="HETEROKARYON INCOMPATIBILITY DOMAIN-CONTAINING PROTEIN"/>
    <property type="match status" value="1"/>
</dbReference>
<dbReference type="InterPro" id="IPR010730">
    <property type="entry name" value="HET"/>
</dbReference>
<evidence type="ECO:0000256" key="2">
    <source>
        <dbReference type="SAM" id="Phobius"/>
    </source>
</evidence>
<feature type="transmembrane region" description="Helical" evidence="2">
    <location>
        <begin position="148"/>
        <end position="167"/>
    </location>
</feature>
<organism evidence="4">
    <name type="scientific">Gibberella zeae</name>
    <name type="common">Wheat head blight fungus</name>
    <name type="synonym">Fusarium graminearum</name>
    <dbReference type="NCBI Taxonomy" id="5518"/>
    <lineage>
        <taxon>Eukaryota</taxon>
        <taxon>Fungi</taxon>
        <taxon>Dikarya</taxon>
        <taxon>Ascomycota</taxon>
        <taxon>Pezizomycotina</taxon>
        <taxon>Sordariomycetes</taxon>
        <taxon>Hypocreomycetidae</taxon>
        <taxon>Hypocreales</taxon>
        <taxon>Nectriaceae</taxon>
        <taxon>Fusarium</taxon>
    </lineage>
</organism>
<evidence type="ECO:0000256" key="1">
    <source>
        <dbReference type="SAM" id="MobiDB-lite"/>
    </source>
</evidence>
<reference evidence="4" key="1">
    <citation type="submission" date="2019-04" db="EMBL/GenBank/DDBJ databases">
        <authorList>
            <person name="Melise S."/>
            <person name="Noan J."/>
            <person name="Okalmin O."/>
        </authorList>
    </citation>
    <scope>NUCLEOTIDE SEQUENCE</scope>
    <source>
        <strain evidence="4">FN9</strain>
    </source>
</reference>
<dbReference type="Pfam" id="PF06985">
    <property type="entry name" value="HET"/>
    <property type="match status" value="1"/>
</dbReference>
<dbReference type="Pfam" id="PF26639">
    <property type="entry name" value="Het-6_barrel"/>
    <property type="match status" value="1"/>
</dbReference>
<dbReference type="EMBL" id="CAAKMV010000145">
    <property type="protein sequence ID" value="VIO60505.1"/>
    <property type="molecule type" value="Genomic_DNA"/>
</dbReference>
<evidence type="ECO:0000313" key="4">
    <source>
        <dbReference type="EMBL" id="VIO60505.1"/>
    </source>
</evidence>
<sequence length="859" mass="96698">MGQFSADAPKACVTTFNTTYCPSGWNYNAIVRATQFSTVFIAAYHCASGYKLRSLNKHSRSTSSVVSRLREHWSESDRDDNRSAKTTALHGVGNMMVHQALPISWDASDMAALSPEPPATSSEQKIQSRETPQPWSGPREGEGPLDPIYVFLMIAVPIIVGALFTYYHRKYLWCLSEVANIYQHRIPQFDDYLRSYNQGVRIMSVILCGAMPAKDSIMDSESFTYTGIPPGRNFRLLRILPGSTDDALACEVFVSDLDNSTPYTALSYVWGNPDKVGDLELSGHACRITRSLSDGLRRLRKLDEAQVAWADAICINQNDNAEKGHQVDLMGDIYDNAHHVVVWLGPDPTTSASEAFRCLQTINYKLYTKTDKEYFYPDEKEMGTIYMKTESDPEPRAMSRPIGRRSVHRSVLGEKGTDCVGKLFDLSWFSRVWVLQEVGLAGSATAIWGDSSIEFGEIASFIWNVYYTEELRHALGDEISQKLSGAPLYAVWNVWSTYEKKESWIYRTPLLRGCAELIAGQCNIDFVLVLEASRYFNATNQLDHVYAFLGHPKARNPITKAPWLQANYSLDVQEQHRLLAASLSQDSLNFLVQAHQTEESLKLESEYPSWVPMWNKKTENHADAFWEAWDASLRKEEGKTFKTYADGHRLKVSGIIIGEIDQFTRTMESPDFDVEKDFGGLLVDLCWDLAGRRPNPYSPKEVLAAFASTLSCHYKIRGNQPLDGRERVVEQLAGYCMHLNNGFYQAHLVPKQGDGFWNLSTVLEVGKSFTPSFKSHAVNRRFFNTKDGYWGMGPSAMQSGDICAVLLGADVPFVLRPKGGAGEYQVVGQCYMYKFMDGQAVMASRAKKNGYYEKEIVLV</sequence>
<gene>
    <name evidence="4" type="ORF">FUG_LOCUS402509</name>
</gene>
<feature type="region of interest" description="Disordered" evidence="1">
    <location>
        <begin position="113"/>
        <end position="140"/>
    </location>
</feature>
<keyword evidence="2" id="KW-0812">Transmembrane</keyword>
<evidence type="ECO:0000259" key="3">
    <source>
        <dbReference type="Pfam" id="PF06985"/>
    </source>
</evidence>